<dbReference type="InterPro" id="IPR059041">
    <property type="entry name" value="Ig_DLEC1_1"/>
</dbReference>
<evidence type="ECO:0000259" key="9">
    <source>
        <dbReference type="Pfam" id="PF22544"/>
    </source>
</evidence>
<feature type="domain" description="HYDIN/VesB/CFA65-like Ig-like" evidence="9">
    <location>
        <begin position="4151"/>
        <end position="4248"/>
    </location>
</feature>
<feature type="domain" description="HYDIN/VesB/CFA65-like Ig-like" evidence="9">
    <location>
        <begin position="418"/>
        <end position="518"/>
    </location>
</feature>
<accession>E4X7Q7</accession>
<dbReference type="Pfam" id="PF17213">
    <property type="entry name" value="Hydin_ADK"/>
    <property type="match status" value="1"/>
</dbReference>
<evidence type="ECO:0000313" key="12">
    <source>
        <dbReference type="Proteomes" id="UP000001307"/>
    </source>
</evidence>
<proteinExistence type="predicted"/>
<dbReference type="PANTHER" id="PTHR23053">
    <property type="entry name" value="DLEC1 DELETED IN LUNG AND ESOPHAGEAL CANCER 1"/>
    <property type="match status" value="1"/>
</dbReference>
<dbReference type="EMBL" id="FN653028">
    <property type="protein sequence ID" value="CBY18730.1"/>
    <property type="molecule type" value="Genomic_DNA"/>
</dbReference>
<evidence type="ECO:0000259" key="8">
    <source>
        <dbReference type="Pfam" id="PF17213"/>
    </source>
</evidence>
<name>E4X7Q7_OIKDI</name>
<dbReference type="OrthoDB" id="442692at2759"/>
<evidence type="ECO:0000256" key="5">
    <source>
        <dbReference type="ARBA" id="ARBA00023273"/>
    </source>
</evidence>
<feature type="region of interest" description="Disordered" evidence="7">
    <location>
        <begin position="2351"/>
        <end position="2392"/>
    </location>
</feature>
<feature type="region of interest" description="Disordered" evidence="7">
    <location>
        <begin position="2216"/>
        <end position="2251"/>
    </location>
</feature>
<evidence type="ECO:0000259" key="10">
    <source>
        <dbReference type="Pfam" id="PF23277"/>
    </source>
</evidence>
<dbReference type="Gene3D" id="2.60.40.10">
    <property type="entry name" value="Immunoglobulins"/>
    <property type="match status" value="23"/>
</dbReference>
<dbReference type="InParanoid" id="E4X7Q7"/>
<dbReference type="GO" id="GO:1904158">
    <property type="term" value="P:axonemal central apparatus assembly"/>
    <property type="evidence" value="ECO:0007669"/>
    <property type="project" value="TreeGrafter"/>
</dbReference>
<dbReference type="Proteomes" id="UP000001307">
    <property type="component" value="Unassembled WGS sequence"/>
</dbReference>
<feature type="coiled-coil region" evidence="6">
    <location>
        <begin position="2087"/>
        <end position="2121"/>
    </location>
</feature>
<evidence type="ECO:0000256" key="7">
    <source>
        <dbReference type="SAM" id="MobiDB-lite"/>
    </source>
</evidence>
<feature type="domain" description="Hydin adenylate kinase-like" evidence="8">
    <location>
        <begin position="1841"/>
        <end position="1970"/>
    </location>
</feature>
<feature type="compositionally biased region" description="Basic and acidic residues" evidence="7">
    <location>
        <begin position="2222"/>
        <end position="2231"/>
    </location>
</feature>
<dbReference type="Pfam" id="PF22544">
    <property type="entry name" value="HYDIN_VesB_CFA65-like_Ig"/>
    <property type="match status" value="4"/>
</dbReference>
<keyword evidence="3" id="KW-0963">Cytoplasm</keyword>
<dbReference type="GO" id="GO:0005930">
    <property type="term" value="C:axoneme"/>
    <property type="evidence" value="ECO:0007669"/>
    <property type="project" value="TreeGrafter"/>
</dbReference>
<dbReference type="Pfam" id="PF23277">
    <property type="entry name" value="Ig_Dlec1_1"/>
    <property type="match status" value="1"/>
</dbReference>
<evidence type="ECO:0000256" key="3">
    <source>
        <dbReference type="ARBA" id="ARBA00022490"/>
    </source>
</evidence>
<dbReference type="InterPro" id="IPR053879">
    <property type="entry name" value="HYDIN_VesB_CFA65-like_Ig"/>
</dbReference>
<dbReference type="SUPFAM" id="SSF52540">
    <property type="entry name" value="P-loop containing nucleoside triphosphate hydrolases"/>
    <property type="match status" value="2"/>
</dbReference>
<feature type="compositionally biased region" description="Basic and acidic residues" evidence="7">
    <location>
        <begin position="2352"/>
        <end position="2368"/>
    </location>
</feature>
<evidence type="ECO:0000256" key="6">
    <source>
        <dbReference type="SAM" id="Coils"/>
    </source>
</evidence>
<dbReference type="GO" id="GO:0003341">
    <property type="term" value="P:cilium movement"/>
    <property type="evidence" value="ECO:0007669"/>
    <property type="project" value="TreeGrafter"/>
</dbReference>
<protein>
    <submittedName>
        <fullName evidence="11">Uncharacterized protein</fullName>
    </submittedName>
</protein>
<feature type="domain" description="Deleted in lung and esophageal cancer protein 1 Ig-like" evidence="10">
    <location>
        <begin position="53"/>
        <end position="150"/>
    </location>
</feature>
<evidence type="ECO:0000256" key="1">
    <source>
        <dbReference type="ARBA" id="ARBA00004138"/>
    </source>
</evidence>
<evidence type="ECO:0000256" key="2">
    <source>
        <dbReference type="ARBA" id="ARBA00004496"/>
    </source>
</evidence>
<dbReference type="InterPro" id="IPR013783">
    <property type="entry name" value="Ig-like_fold"/>
</dbReference>
<sequence length="4775" mass="534424">MTPSQYISSMSLTTEEKYAAIRKTKPAQIIEYFDMKKTTYQTETQVKVDEAVFQAFPSEIVFQNFSAKRTYQVPIQLRNNDKVPRSIQISRENGPFFSVTVPEESNSKIAPGMSFTIFVNFSPEVVKDYDHDLVCVSERERTVIPIKCIGARGFLDFPDFVSLDECPVKMTKEKTLLVRNIGKDTVKFSMKTADNAPLIIFKALKKVDEAMQIHIEFRPLTTGVISSELQVRFETGESIYVTLQGKCVQMNVQLTQTKLKLSDTFVGTVNYKSFQIVNKGHDIVKYRFTNYSTIDDENRFRSLVSSELNELKEEAEKKVHLENVEENGDAAKLAENLSILNRAYKTEHLRANGDPMLLDDTLVEVLPLEGQIYPGTSVEISVIFKPDKVGLVEQQLFCDVQGRELRVPIDVIGNAVGPVLAFSFESIDIGEIFVGSRHSYDVVVINKGEIDGKLQLIPNNSAFGSRFTFNPSKIVVPANSKSLIEMSFISLKLGKFREVFEFTIDGCDEPLRINVKGEVIGPTLHIEPKVIEFGTISLGFEHETEFSIFNTSLVELDYRIVSDRIFVGADFEIIPSQEKMAPESESKVKLKLKPNMEGIFACNLEMNVPGIGEKVVRIPVQAESRIPEINLASNMLDLGTIPLDYEIEETLEIINKNTDLEAFFILEFNSDHPDLDFTPKLTKGVIRAGENLKIPISLKANNLGCLRETIEVHLIGVSEPLLFEIQGFGQGPEVESSETEIIWGEVPVLTAITKTIQLTNTSLIPAKFHALLHKENTVWEVQPAFGEIPPQSQLDFRITVNINDCIEFKDVLEVYIEHGKNVMITHQVQGVGTTIICEPVMNSLPGNGIDLGHVYTTNEEIRKFKLKNMGRRHQQLRWTVANFDRRAQKAANEIAKYKQLKETKDIRYVNLQPPPPLPVCAFKVTPSTLELPPGAEGEIDLEIKYDLPEMIKESLICHSIIGIAKTKDKILEIPLQCQFINPFIEYSASSVKFRVDKKPTDAFNILQDEVKITNVSALSVQAVLRCEYPFYIHQVGNFSQKINFKPNEQQSIKILFEPNYRADLLSRKCSSKLEIDFVDHPSSDFIDLIGEVNFPNLQFSTPEVDFGTILNDTEVGVGVCLKNNGTLPVKYRWWFEIDDNSMKSTQLLSRKSPNTSDFYSQTTCGKQTFDQIWQERCSTNVSICGTSRAGCCNTPATVTLPSGTSPSTNPTSVTFDSNQETGELTLSTMAPPKDIADVFNILPLSGSLKPGQMMSTVFSFFGHPWISANCKAVCDVEGGPQYETIVKGNASETDFEFSETNLQFETIPFDQLAEKELNLYNRGNCDFDFQADPEVVENLEDLKMGEICLQPCSGVIPSGECMTIKVIYYPGLPQKFYKTFGIRVAHFQTTQLICVGEGVFPRVQLNLPRHDSDGNVEKISNLVRKQLEDASNGSEETVISDKAVEQEAERLILCEAIRTLAKSPKKSTRKNAHRYCLPDYILDFGPVILGHVMTHTVRATNTGFVPVNFSIDHTYTFDSGFFCELDRVNELPGFPKHEFVEFKLTMDPKKVGPQEVKIPLTIQNGPVVNIILKAEVLMPQITISTNNISFGEVEHGRCKVITMRVSNPLTVDAVWKIRRDAKKEVLDKHMPLHVRKAQPKKKEGPQTFEIAPMEGHLAPGEFRDVQVKFMPENSGTFRESLCFSVIDSEEKIKIPITGTALGQELELTCTEAKMDPIMPFGHSAFHDFMISNPGKTALEFFSVDFDEKHIEEDSIIYEQKGFDQFKNLTLPPREIGQGLPLALQIQSKPSSASTGLASKHSSDNLDSTAIGAEDPVEKALMDYLQIQDPRKLADESNALGLIIWGPSQSGKTTIANIISEKYGLRVLNVDSIIMQAINSGTSFYARRAQEAYEHDLTSAPSTPSLKEKRKSTYQPATASSRSSVTAKKQTKSESSDTNSLKAPADTRSITSRNSSKGNLNSKSSISSKEEKGPVMISEEIIAELLSESMAADEKANGFVFDGLECSFLPNAEVVFTTILRSLGSRKNIFTIQTKLEFAELKRRGDIIEKQAKQAALDEAMTDESRMKNMTEDEYDALPMELKIEFDRKILDERMAAKAAAAERLKQEREQAEMLISAMETAKQGKGKKAQVSMKASILAFKQPLAPGDTDSDNTSTSTAPKKRRQSVKPAVLEISDEDQILMDKMTAANELIPTLENYIAYWNRNERCLVKLPENVSNESESNDKKEEKKGKKDKAKKESKKTPQEIEEEEQKLKAEIDAIMAREEIGIPMAVVYSPFELPDEEEYMYILPELKEFKHIMEQEKTPNIPAPIEFSVVKQPAKPSDQITQPKGVFTLVGYGPDDPNAEEYLEEEARQTPVEEDKRLESKKTKKGSKLNSKTSKMSVKDKSSPSPDIMVPVHEKIYKLEKYRWVLDPGESMKLRIRFSSRNVGVFENPLSFEIVGSRKRFQIACNGSCEYPMFIKKPDSVFSQIQKTALAPNEHVNKTFLTTENLYDFGPLLVGKTKDRLRPNKYPDNIDKLKIINPRPYKIEVNFSLKESEGVNGTFSLDQNKIILEPKSHAWLSVFAFPKTQGRYEDTIVCEIKDNPEPINFIIACTAVKPEVEVDKKQVQFEKLLLHRKNTQKLTLTNPTAITIAWRLAAMENLGDEISASTDYGTIAPHSKHEITFTFRAIKPINLKRTIRVEIGDIDNVLGVCQTEAVQVIGEAYDVALDMSFPRGADGGLDFGTVQVFEECKQACALKNKGKYEIHYKFTFEPQGNTGMSVKGPLSDLFKIVPSHGSLNPTDRPTQVHIIFNSKSEIQITDAPIIRCHVIEPSINGNNTIASIPIKITAKSVFSKYHITPRSDINFGAMLVSTKRSRNFTIENKGEFDFRYSLQKMRHAEPQNSILQNLHVRQGIGSRDGTMSTHSLLEKGGRGGYKQEANQIRLNHGPFLIYPGFGTIQPGQSVTIVVDCAIEQAKNYEEYLAIDITDRDPEDYRLGVPYKLIAEGCLPTIDTSDISRIFEEHRIVRSLSSLRHIRSLTIDDSCYSIDENRFRFPSTIVGTKITAKFRVFNPHKLPADLNISVRPVSQRNALKVAEVFDVEPQKTQIAPHKHLIVEVSFCPKTIQEYDCIFEAAVECSLAQFKPKSLTFSVFGEGSLPSVSLVAPALRSSNGHGLLNFGRLQTGKQALLPVIIENTGDLPAHVNMDVTQCEFFKISEENSDYVELPENLHSYYSHDSTTIINPGKQARFQIAFSTNKTGSFKGNLSIRLQENEFETIICDLHAQAYSDSVFIQNLPTLPISLNGGSTTDILYFGHQNIGEDATKSFVIFNSYSNKSIKFEFEPCANIELAPNCGHLHPGDRKTIQAQLKSSSSLLPGENGTLGSINCRISLILLGRKAIDWDDRLKYVHWVDTEVEGERIVKKKVEDKLTEPKHEVIEELPPLSLDVVGTVDYASGELSDDQLNFGTRQIFSEKSKKFTITNTGAVDMTFNWDLSHKQAICPSGVPREARIKTAVPFKTQAADGFTISPMCGKILAGESKTIDVTFLPRNAGEIDADATCYIANGEPGSNVLNIKLAGAGLIPDIHFSLPNKRSLHGNSHLLELRESEEGTPQIYFEAIGMSTKVLSKVWMLNPTDRSYDWKMVNVYEHDSEENQTNTIRCLTPRGKLEAGRKQLIKLEFSSDSVLPITSRWRFTACNGSNFEFDVNGLARNPRIFLDATHISYPRLISGCSSKQTVNVINDDVIPLDVYVSEESIKVADIGWKINCPSSTIRLESGEKYPLEVILEGTGSGSINHEVEVRCNNRKFSRDKEIGMNINISAICHEMKVKLSLEDQFSNKYPLKRNEVNKINLSKIEIHDTVMKSFIILNECDHPVEYSWIPPKQTSAYSWEIDPQTDVITNLEQKKTKTIVGFTPHKLGPITNAILTLQVAHGVAYTLEFTGNCVPPGVKFSFFEHNFGPTFLFKPGMPNTAKALVIENHDLKEISVEMRSQQKKDWYDCKFEPVLLRHRQKATCNFIFKPKTCESFQDTVEFVINGLSVYEVTIKGKGVDLRLELRKPIPRGEIRLGTLREGETSTKIIPIVNRSSATAEFQIVQAFRSEGLNQNGVISIKPDGMMKLEPKESIDVAVTFAPSFRLPAFKEHLLLECMQICKHFLTVTGACHAVQVSLDQEAIPFSPANPRSSTERRLIMSNTGDIGVGFEWEKEKLTKDFSISPAKGYLSAGNSMAITVTFHPKHVSQDIRCDAIECKIEGSESLYLTLTGTCVPVNTGKEQPTSFQCLVRSRVTKSVSIRNPTAQTWTLNPIIDGINANYWCGPEAVSIEPYGSRAVDFVYHPLSMLSAGRKHNASVFFPLPDGNGLHFPFVGQADAPKPIAVPTREVPCKTKHVELLRIENWLRQRQRLRVSIEMVSPDKLDASIKLSGPEYIDVPALDTVNYELTFSAHKEGNLSAKLYFKNEVTGEYILYMVKFKSSPQNTFETVTMSSQVRSVATHDINIWNPMATPAAFQSECKVNDVNVPAYFTIPPNSNGQVSVEYLPLKVGESSGRLTFTNPDLGIFQYDLDLTAVACKPEAKTFFEAPLGQTHSVSIKFMNLAKKKTEFNAKLSSTKDFQVERTIAANSSSEVIVEVTFDPSSIGSSKAMLVLTSFSGGEFQFPLCGTCTQPKPQGPFFIKTRSSITIPFRNVLSKAADFRLTLDNPAFTIVRDLETIKSKRVCQVNIHFENIPENFSGDFITGKLTITSPKSLPGTTWEFYLKGQGTGSKDRTMSIFQSIAQASSSVRGMERTRKEE</sequence>
<dbReference type="PANTHER" id="PTHR23053:SF0">
    <property type="entry name" value="HYDROCEPHALUS-INDUCING PROTEIN HOMOLOG"/>
    <property type="match status" value="1"/>
</dbReference>
<keyword evidence="6" id="KW-0175">Coiled coil</keyword>
<dbReference type="InterPro" id="IPR033305">
    <property type="entry name" value="Hydin-like"/>
</dbReference>
<keyword evidence="12" id="KW-1185">Reference proteome</keyword>
<comment type="subcellular location">
    <subcellularLocation>
        <location evidence="1">Cell projection</location>
        <location evidence="1">Cilium</location>
    </subcellularLocation>
    <subcellularLocation>
        <location evidence="2">Cytoplasm</location>
    </subcellularLocation>
</comment>
<feature type="region of interest" description="Disordered" evidence="7">
    <location>
        <begin position="2142"/>
        <end position="2171"/>
    </location>
</feature>
<organism evidence="11 12">
    <name type="scientific">Oikopleura dioica</name>
    <name type="common">Tunicate</name>
    <dbReference type="NCBI Taxonomy" id="34765"/>
    <lineage>
        <taxon>Eukaryota</taxon>
        <taxon>Metazoa</taxon>
        <taxon>Chordata</taxon>
        <taxon>Tunicata</taxon>
        <taxon>Appendicularia</taxon>
        <taxon>Copelata</taxon>
        <taxon>Oikopleuridae</taxon>
        <taxon>Oikopleura</taxon>
    </lineage>
</organism>
<feature type="region of interest" description="Disordered" evidence="7">
    <location>
        <begin position="1894"/>
        <end position="1972"/>
    </location>
</feature>
<feature type="domain" description="HYDIN/VesB/CFA65-like Ig-like" evidence="9">
    <location>
        <begin position="3442"/>
        <end position="3560"/>
    </location>
</feature>
<keyword evidence="4" id="KW-0969">Cilium</keyword>
<dbReference type="InterPro" id="IPR033768">
    <property type="entry name" value="Hydin_ADK"/>
</dbReference>
<feature type="compositionally biased region" description="Low complexity" evidence="7">
    <location>
        <begin position="1951"/>
        <end position="1966"/>
    </location>
</feature>
<dbReference type="NCBIfam" id="NF012200">
    <property type="entry name" value="choice_anch_D"/>
    <property type="match status" value="1"/>
</dbReference>
<keyword evidence="5" id="KW-0966">Cell projection</keyword>
<feature type="domain" description="HYDIN/VesB/CFA65-like Ig-like" evidence="9">
    <location>
        <begin position="155"/>
        <end position="246"/>
    </location>
</feature>
<feature type="compositionally biased region" description="Polar residues" evidence="7">
    <location>
        <begin position="1912"/>
        <end position="1927"/>
    </location>
</feature>
<dbReference type="Gene3D" id="3.40.50.300">
    <property type="entry name" value="P-loop containing nucleotide triphosphate hydrolases"/>
    <property type="match status" value="1"/>
</dbReference>
<reference evidence="11 12" key="1">
    <citation type="journal article" date="2010" name="Science">
        <title>Plasticity of animal genome architecture unmasked by rapid evolution of a pelagic tunicate.</title>
        <authorList>
            <person name="Denoeud F."/>
            <person name="Henriet S."/>
            <person name="Mungpakdee S."/>
            <person name="Aury J.M."/>
            <person name="Da Silva C."/>
            <person name="Brinkmann H."/>
            <person name="Mikhaleva J."/>
            <person name="Olsen L.C."/>
            <person name="Jubin C."/>
            <person name="Canestro C."/>
            <person name="Bouquet J.M."/>
            <person name="Danks G."/>
            <person name="Poulain J."/>
            <person name="Campsteijn C."/>
            <person name="Adamski M."/>
            <person name="Cross I."/>
            <person name="Yadetie F."/>
            <person name="Muffato M."/>
            <person name="Louis A."/>
            <person name="Butcher S."/>
            <person name="Tsagkogeorga G."/>
            <person name="Konrad A."/>
            <person name="Singh S."/>
            <person name="Jensen M.F."/>
            <person name="Cong E.H."/>
            <person name="Eikeseth-Otteraa H."/>
            <person name="Noel B."/>
            <person name="Anthouard V."/>
            <person name="Porcel B.M."/>
            <person name="Kachouri-Lafond R."/>
            <person name="Nishino A."/>
            <person name="Ugolini M."/>
            <person name="Chourrout P."/>
            <person name="Nishida H."/>
            <person name="Aasland R."/>
            <person name="Huzurbazar S."/>
            <person name="Westhof E."/>
            <person name="Delsuc F."/>
            <person name="Lehrach H."/>
            <person name="Reinhardt R."/>
            <person name="Weissenbach J."/>
            <person name="Roy S.W."/>
            <person name="Artiguenave F."/>
            <person name="Postlethwait J.H."/>
            <person name="Manak J.R."/>
            <person name="Thompson E.M."/>
            <person name="Jaillon O."/>
            <person name="Du Pasquier L."/>
            <person name="Boudinot P."/>
            <person name="Liberles D.A."/>
            <person name="Volff J.N."/>
            <person name="Philippe H."/>
            <person name="Lenhard B."/>
            <person name="Roest Crollius H."/>
            <person name="Wincker P."/>
            <person name="Chourrout D."/>
        </authorList>
    </citation>
    <scope>NUCLEOTIDE SEQUENCE [LARGE SCALE GENOMIC DNA]</scope>
</reference>
<evidence type="ECO:0000313" key="11">
    <source>
        <dbReference type="EMBL" id="CBY18730.1"/>
    </source>
</evidence>
<dbReference type="InterPro" id="IPR027417">
    <property type="entry name" value="P-loop_NTPase"/>
</dbReference>
<evidence type="ECO:0000256" key="4">
    <source>
        <dbReference type="ARBA" id="ARBA00023069"/>
    </source>
</evidence>
<gene>
    <name evidence="11" type="ORF">GSOID_T00003596001</name>
</gene>